<dbReference type="EMBL" id="CM029042">
    <property type="protein sequence ID" value="KAG2620980.1"/>
    <property type="molecule type" value="Genomic_DNA"/>
</dbReference>
<evidence type="ECO:0008006" key="4">
    <source>
        <dbReference type="Google" id="ProtNLM"/>
    </source>
</evidence>
<dbReference type="Proteomes" id="UP000823388">
    <property type="component" value="Chromosome 3N"/>
</dbReference>
<evidence type="ECO:0000256" key="1">
    <source>
        <dbReference type="SAM" id="MobiDB-lite"/>
    </source>
</evidence>
<dbReference type="InterPro" id="IPR014729">
    <property type="entry name" value="Rossmann-like_a/b/a_fold"/>
</dbReference>
<gene>
    <name evidence="2" type="ORF">PVAP13_3NG229000</name>
</gene>
<feature type="compositionally biased region" description="Low complexity" evidence="1">
    <location>
        <begin position="71"/>
        <end position="83"/>
    </location>
</feature>
<organism evidence="2 3">
    <name type="scientific">Panicum virgatum</name>
    <name type="common">Blackwell switchgrass</name>
    <dbReference type="NCBI Taxonomy" id="38727"/>
    <lineage>
        <taxon>Eukaryota</taxon>
        <taxon>Viridiplantae</taxon>
        <taxon>Streptophyta</taxon>
        <taxon>Embryophyta</taxon>
        <taxon>Tracheophyta</taxon>
        <taxon>Spermatophyta</taxon>
        <taxon>Magnoliopsida</taxon>
        <taxon>Liliopsida</taxon>
        <taxon>Poales</taxon>
        <taxon>Poaceae</taxon>
        <taxon>PACMAD clade</taxon>
        <taxon>Panicoideae</taxon>
        <taxon>Panicodae</taxon>
        <taxon>Paniceae</taxon>
        <taxon>Panicinae</taxon>
        <taxon>Panicum</taxon>
        <taxon>Panicum sect. Hiantes</taxon>
    </lineage>
</organism>
<feature type="region of interest" description="Disordered" evidence="1">
    <location>
        <begin position="290"/>
        <end position="315"/>
    </location>
</feature>
<proteinExistence type="predicted"/>
<evidence type="ECO:0000313" key="3">
    <source>
        <dbReference type="Proteomes" id="UP000823388"/>
    </source>
</evidence>
<dbReference type="PANTHER" id="PTHR47000:SF1">
    <property type="entry name" value="ADENINE NUCLEOTIDE ALPHA HYDROLASES-LIKE SUPERFAMILY PROTEIN"/>
    <property type="match status" value="1"/>
</dbReference>
<name>A0A8T0UEA6_PANVG</name>
<accession>A0A8T0UEA6</accession>
<evidence type="ECO:0000313" key="2">
    <source>
        <dbReference type="EMBL" id="KAG2620980.1"/>
    </source>
</evidence>
<keyword evidence="3" id="KW-1185">Reference proteome</keyword>
<feature type="compositionally biased region" description="Basic and acidic residues" evidence="1">
    <location>
        <begin position="97"/>
        <end position="113"/>
    </location>
</feature>
<dbReference type="Gene3D" id="3.40.50.620">
    <property type="entry name" value="HUPs"/>
    <property type="match status" value="1"/>
</dbReference>
<feature type="compositionally biased region" description="Gly residues" evidence="1">
    <location>
        <begin position="84"/>
        <end position="95"/>
    </location>
</feature>
<comment type="caution">
    <text evidence="2">The sequence shown here is derived from an EMBL/GenBank/DDBJ whole genome shotgun (WGS) entry which is preliminary data.</text>
</comment>
<feature type="region of interest" description="Disordered" evidence="1">
    <location>
        <begin position="69"/>
        <end position="115"/>
    </location>
</feature>
<sequence length="392" mass="41875">MPAHGNDLITQLCSPPALACHFTPLQSSLHHLTSSLDLKLNRLQALLHTSAMARPLRSFCLHRIRSGGGSAAPTAAPPSICGAKEGGSSDGGSGEGKSLKGEEEDEEAKKKGGSEAVAVVVGRKVMVAADGGSEEARTALHWALSHAVRPCDTLVLLDVVRGGGGGSSKNRRDPRGCQHLEAMRSICQAKRPEIQGKRCQAQAAQSELRSQAKMATDSRVGGWGHVAEHHQRVPCPRQTGSWPSISSFDSDCLVLLGTCLSACAEKSPCFNLLLFSLLVLLPGARGAFPGGREGPGPGDRGGGEEARRVAARRRPEEAVRQMVAAVDVDGQRQGRGQRQWRRHKRCRLLRPACCVHGARRPAEEPARRRLPHHHQAAEGFLAPGVRSSGERF</sequence>
<dbReference type="AlphaFoldDB" id="A0A8T0UEA6"/>
<protein>
    <recommendedName>
        <fullName evidence="4">UspA domain-containing protein</fullName>
    </recommendedName>
</protein>
<dbReference type="PANTHER" id="PTHR47000">
    <property type="entry name" value="ADENINE NUCLEOTIDE ALPHA HYDROLASES-LIKE SUPERFAMILY PROTEIN"/>
    <property type="match status" value="1"/>
</dbReference>
<feature type="compositionally biased region" description="Gly residues" evidence="1">
    <location>
        <begin position="290"/>
        <end position="300"/>
    </location>
</feature>
<feature type="compositionally biased region" description="Basic and acidic residues" evidence="1">
    <location>
        <begin position="301"/>
        <end position="315"/>
    </location>
</feature>
<reference evidence="2" key="1">
    <citation type="submission" date="2020-05" db="EMBL/GenBank/DDBJ databases">
        <title>WGS assembly of Panicum virgatum.</title>
        <authorList>
            <person name="Lovell J.T."/>
            <person name="Jenkins J."/>
            <person name="Shu S."/>
            <person name="Juenger T.E."/>
            <person name="Schmutz J."/>
        </authorList>
    </citation>
    <scope>NUCLEOTIDE SEQUENCE</scope>
    <source>
        <strain evidence="2">AP13</strain>
    </source>
</reference>
<feature type="region of interest" description="Disordered" evidence="1">
    <location>
        <begin position="360"/>
        <end position="392"/>
    </location>
</feature>